<accession>A0A0E3JN91</accession>
<keyword evidence="2" id="KW-0472">Membrane</keyword>
<reference evidence="3" key="1">
    <citation type="journal article" date="2015" name="Virology">
        <title>Induction and characterization of a replication competent cervid endogenous gammaretrovirus (CrERV) from mule deer cells.</title>
        <authorList>
            <person name="Fabryova H."/>
            <person name="Hron T."/>
            <person name="Kabickova H."/>
            <person name="Poss M."/>
            <person name="Elleder D."/>
        </authorList>
    </citation>
    <scope>NUCLEOTIDE SEQUENCE</scope>
    <source>
        <strain evidence="3">1</strain>
    </source>
</reference>
<dbReference type="PANTHER" id="PTHR10424:SF82">
    <property type="entry name" value="ENVELOPE GLYCOPROTEIN-RELATED"/>
    <property type="match status" value="1"/>
</dbReference>
<dbReference type="PANTHER" id="PTHR10424">
    <property type="entry name" value="VIRAL ENVELOPE PROTEIN"/>
    <property type="match status" value="1"/>
</dbReference>
<feature type="region of interest" description="Disordered" evidence="1">
    <location>
        <begin position="245"/>
        <end position="285"/>
    </location>
</feature>
<protein>
    <submittedName>
        <fullName evidence="3">Envelope glycoprotein</fullName>
    </submittedName>
</protein>
<keyword evidence="2" id="KW-1133">Transmembrane helix</keyword>
<dbReference type="AlphaFoldDB" id="A0A0E3JN91"/>
<dbReference type="CDD" id="cd09851">
    <property type="entry name" value="HTLV-1-like_HR1-HR2"/>
    <property type="match status" value="1"/>
</dbReference>
<proteinExistence type="predicted"/>
<dbReference type="InterPro" id="IPR008981">
    <property type="entry name" value="FMuLV_rcpt-bd"/>
</dbReference>
<dbReference type="Gene3D" id="3.90.310.10">
    <property type="entry name" value="ENV polyprotein, receptor-binding domain"/>
    <property type="match status" value="1"/>
</dbReference>
<gene>
    <name evidence="3" type="primary">env</name>
</gene>
<name>A0A0E3JN91_ODOHE</name>
<dbReference type="SUPFAM" id="SSF49830">
    <property type="entry name" value="ENV polyprotein, receptor-binding domain"/>
    <property type="match status" value="1"/>
</dbReference>
<keyword evidence="2" id="KW-0812">Transmembrane</keyword>
<dbReference type="Gene3D" id="1.10.287.210">
    <property type="match status" value="1"/>
</dbReference>
<keyword evidence="3" id="KW-0946">Virion</keyword>
<evidence type="ECO:0000256" key="2">
    <source>
        <dbReference type="SAM" id="Phobius"/>
    </source>
</evidence>
<organism evidence="3">
    <name type="scientific">Odocoileus hemionus</name>
    <name type="common">Mule deer</name>
    <name type="synonym">Cervus hemionus</name>
    <dbReference type="NCBI Taxonomy" id="9872"/>
    <lineage>
        <taxon>Eukaryota</taxon>
        <taxon>Metazoa</taxon>
        <taxon>Chordata</taxon>
        <taxon>Craniata</taxon>
        <taxon>Vertebrata</taxon>
        <taxon>Euteleostomi</taxon>
        <taxon>Mammalia</taxon>
        <taxon>Eutheria</taxon>
        <taxon>Laurasiatheria</taxon>
        <taxon>Artiodactyla</taxon>
        <taxon>Ruminantia</taxon>
        <taxon>Pecora</taxon>
        <taxon>Cervidae</taxon>
        <taxon>Odocoileinae</taxon>
        <taxon>Odocoileus</taxon>
    </lineage>
</organism>
<feature type="transmembrane region" description="Helical" evidence="2">
    <location>
        <begin position="584"/>
        <end position="610"/>
    </location>
</feature>
<evidence type="ECO:0000256" key="1">
    <source>
        <dbReference type="SAM" id="MobiDB-lite"/>
    </source>
</evidence>
<dbReference type="Pfam" id="PF00429">
    <property type="entry name" value="TLV_coat"/>
    <property type="match status" value="1"/>
</dbReference>
<dbReference type="EMBL" id="KP261824">
    <property type="protein sequence ID" value="AKA58522.1"/>
    <property type="molecule type" value="Genomic_DNA"/>
</dbReference>
<keyword evidence="3" id="KW-0261">Viral envelope protein</keyword>
<dbReference type="SUPFAM" id="SSF58069">
    <property type="entry name" value="Virus ectodomain"/>
    <property type="match status" value="1"/>
</dbReference>
<sequence>MEGECSSVGSFETEAHPPGSLLVLLLMAAIVNPGMTSHGHMDDPHHPVNMTWVVYNPETGKLINSSSIVAPRGTWWPILTFDLCVLVADSNGFGPHQLSDFFAHGTFGLFTHGWNKVPVYVCPGDGRDRSQINKCGGVDSFYCAAWGCETTGTVDWLRGDSNRDLISVKSDPNHRNWQTMPKPGQCFPLQIEFTDEGKRFTRWDFGRVWGLRLYKNGYDTGVRFELKLKLRPLYLAPKVALGPNQVIAPKPPSSRRPSPEARRTSEPGPSKPGLQGTPTTVSPLPPDPLWALVNAAFATLNNTDPNATQSCWLCYNPRPPYYEAIGLDVSYDLSSGQNPPQCRWEERKVGLTMKEVWGQGLCLGTVPRDKTSLCAQTEGNLSLQGKDWIVPRVGGWWICSHTGLTPCLNVKVFNQSQEFCVLVAIMPKILYHSEEVMYSHWDQGVRRKKREPLSVITMAALFSLGLTGAGTGIASLSLQTKELSSLRAAIDEDLTHIEESISHLEKSLTSLSEVVLQNRRGLDLVFLQQGGVCAALGEECCFYADHTGVVRDSMAKVREGLAQRKREREAQRGWWEWFGSWSPWLTTLVSTLLGPLLLLILILTIGPCILNRLITFIRTQLNTIQIMVLRQQYRPIGRNKEEEDSSP</sequence>
<evidence type="ECO:0000313" key="3">
    <source>
        <dbReference type="EMBL" id="AKA58522.1"/>
    </source>
</evidence>
<dbReference type="InterPro" id="IPR018154">
    <property type="entry name" value="TLV/ENV_coat_polyprotein"/>
</dbReference>